<dbReference type="AlphaFoldDB" id="A0A813T2N8"/>
<feature type="domain" description="Rab-GAP TBC" evidence="3">
    <location>
        <begin position="158"/>
        <end position="406"/>
    </location>
</feature>
<dbReference type="InterPro" id="IPR045913">
    <property type="entry name" value="TBC20/Gyp8-like"/>
</dbReference>
<dbReference type="GO" id="GO:0006888">
    <property type="term" value="P:endoplasmic reticulum to Golgi vesicle-mediated transport"/>
    <property type="evidence" value="ECO:0007669"/>
    <property type="project" value="TreeGrafter"/>
</dbReference>
<gene>
    <name evidence="4" type="ORF">GPM918_LOCUS3751</name>
    <name evidence="5" type="ORF">SRO942_LOCUS3746</name>
</gene>
<protein>
    <recommendedName>
        <fullName evidence="3">Rab-GAP TBC domain-containing protein</fullName>
    </recommendedName>
</protein>
<comment type="caution">
    <text evidence="4">The sequence shown here is derived from an EMBL/GenBank/DDBJ whole genome shotgun (WGS) entry which is preliminary data.</text>
</comment>
<dbReference type="PANTHER" id="PTHR20913">
    <property type="entry name" value="TBC1 DOMAIN FAMILY MEMBER 20/GTPASE"/>
    <property type="match status" value="1"/>
</dbReference>
<name>A0A813T2N8_9BILA</name>
<dbReference type="InterPro" id="IPR035969">
    <property type="entry name" value="Rab-GAP_TBC_sf"/>
</dbReference>
<reference evidence="4" key="1">
    <citation type="submission" date="2021-02" db="EMBL/GenBank/DDBJ databases">
        <authorList>
            <person name="Nowell W R."/>
        </authorList>
    </citation>
    <scope>NUCLEOTIDE SEQUENCE</scope>
</reference>
<dbReference type="EMBL" id="CAJOBC010000475">
    <property type="protein sequence ID" value="CAF3590790.1"/>
    <property type="molecule type" value="Genomic_DNA"/>
</dbReference>
<dbReference type="Gene3D" id="1.10.8.1310">
    <property type="match status" value="1"/>
</dbReference>
<dbReference type="EMBL" id="CAJNOQ010000476">
    <property type="protein sequence ID" value="CAF0805509.1"/>
    <property type="molecule type" value="Genomic_DNA"/>
</dbReference>
<keyword evidence="6" id="KW-1185">Reference proteome</keyword>
<evidence type="ECO:0000256" key="1">
    <source>
        <dbReference type="ARBA" id="ARBA00022468"/>
    </source>
</evidence>
<dbReference type="InterPro" id="IPR000195">
    <property type="entry name" value="Rab-GAP-TBC_dom"/>
</dbReference>
<dbReference type="GO" id="GO:0005789">
    <property type="term" value="C:endoplasmic reticulum membrane"/>
    <property type="evidence" value="ECO:0007669"/>
    <property type="project" value="TreeGrafter"/>
</dbReference>
<feature type="compositionally biased region" description="Basic and acidic residues" evidence="2">
    <location>
        <begin position="91"/>
        <end position="104"/>
    </location>
</feature>
<keyword evidence="1" id="KW-0343">GTPase activation</keyword>
<accession>A0A813T2N8</accession>
<dbReference type="OrthoDB" id="206700at2759"/>
<evidence type="ECO:0000256" key="2">
    <source>
        <dbReference type="SAM" id="MobiDB-lite"/>
    </source>
</evidence>
<dbReference type="SMART" id="SM00164">
    <property type="entry name" value="TBC"/>
    <property type="match status" value="1"/>
</dbReference>
<dbReference type="Proteomes" id="UP000681722">
    <property type="component" value="Unassembled WGS sequence"/>
</dbReference>
<dbReference type="GO" id="GO:0005096">
    <property type="term" value="F:GTPase activator activity"/>
    <property type="evidence" value="ECO:0007669"/>
    <property type="project" value="UniProtKB-KW"/>
</dbReference>
<dbReference type="PANTHER" id="PTHR20913:SF7">
    <property type="entry name" value="RE60063P"/>
    <property type="match status" value="1"/>
</dbReference>
<evidence type="ECO:0000313" key="6">
    <source>
        <dbReference type="Proteomes" id="UP000663829"/>
    </source>
</evidence>
<proteinExistence type="predicted"/>
<feature type="region of interest" description="Disordered" evidence="2">
    <location>
        <begin position="76"/>
        <end position="127"/>
    </location>
</feature>
<evidence type="ECO:0000259" key="3">
    <source>
        <dbReference type="PROSITE" id="PS50086"/>
    </source>
</evidence>
<dbReference type="Gene3D" id="1.10.472.80">
    <property type="entry name" value="Ypt/Rab-GAP domain of gyp1p, domain 3"/>
    <property type="match status" value="1"/>
</dbReference>
<evidence type="ECO:0000313" key="5">
    <source>
        <dbReference type="EMBL" id="CAF3590790.1"/>
    </source>
</evidence>
<dbReference type="SUPFAM" id="SSF47923">
    <property type="entry name" value="Ypt/Rab-GAP domain of gyp1p"/>
    <property type="match status" value="2"/>
</dbReference>
<evidence type="ECO:0000313" key="4">
    <source>
        <dbReference type="EMBL" id="CAF0805509.1"/>
    </source>
</evidence>
<sequence>MNPLEAPKFLRGLQTIITETNVYSRQMDDDDNFSDFPAFHLRSDDELATLEDDGNSDNNSITDFSDAETNFNVLMNDLEDDDNNNNNNTNSDERENREDNDKENISPLQEINHDEQENYSNEKSSKAERIQAIINEPKKNRRKKIQLLTKYARTRYGLVNNLIRKQAWLYLIDSPNYCKLKLNTDNYSAQQFVCDGTYYNAKQKEIEAHRYYAQVRMDVERTLKRFPPNYGHNERLELQEILIDVIVKFLLKHDELNYYQGYHDICLTFLLVLGRENCLPLIDTITDTHLTGGVGVMFALSWFITWFSHVLDELETILRLYDLFIVSHKLMPIYVAAEIVNLNSDRVLETECDMACLHQLLSRLPSELKEDEFELVIKRALTLFDRIQPDTLELLNDDWKTTCDENKSGRILRYRSATMPDERPQNYPRFVLWGVTLTISAAAVYIWNQTQRGADPTQLLNFGDLFSALYGTR</sequence>
<organism evidence="4 6">
    <name type="scientific">Didymodactylos carnosus</name>
    <dbReference type="NCBI Taxonomy" id="1234261"/>
    <lineage>
        <taxon>Eukaryota</taxon>
        <taxon>Metazoa</taxon>
        <taxon>Spiralia</taxon>
        <taxon>Gnathifera</taxon>
        <taxon>Rotifera</taxon>
        <taxon>Eurotatoria</taxon>
        <taxon>Bdelloidea</taxon>
        <taxon>Philodinida</taxon>
        <taxon>Philodinidae</taxon>
        <taxon>Didymodactylos</taxon>
    </lineage>
</organism>
<dbReference type="PROSITE" id="PS50086">
    <property type="entry name" value="TBC_RABGAP"/>
    <property type="match status" value="1"/>
</dbReference>
<dbReference type="Pfam" id="PF00566">
    <property type="entry name" value="RabGAP-TBC"/>
    <property type="match status" value="1"/>
</dbReference>
<dbReference type="Proteomes" id="UP000663829">
    <property type="component" value="Unassembled WGS sequence"/>
</dbReference>